<organism evidence="3 4">
    <name type="scientific">Methylobacterium currus</name>
    <dbReference type="NCBI Taxonomy" id="2051553"/>
    <lineage>
        <taxon>Bacteria</taxon>
        <taxon>Pseudomonadati</taxon>
        <taxon>Pseudomonadota</taxon>
        <taxon>Alphaproteobacteria</taxon>
        <taxon>Hyphomicrobiales</taxon>
        <taxon>Methylobacteriaceae</taxon>
        <taxon>Methylobacterium</taxon>
    </lineage>
</organism>
<dbReference type="Gene3D" id="1.10.260.40">
    <property type="entry name" value="lambda repressor-like DNA-binding domains"/>
    <property type="match status" value="1"/>
</dbReference>
<dbReference type="CDD" id="cd02209">
    <property type="entry name" value="cupin_XRE_C"/>
    <property type="match status" value="1"/>
</dbReference>
<keyword evidence="4" id="KW-1185">Reference proteome</keyword>
<dbReference type="InterPro" id="IPR013096">
    <property type="entry name" value="Cupin_2"/>
</dbReference>
<name>A0A2R4WN57_9HYPH</name>
<evidence type="ECO:0000259" key="2">
    <source>
        <dbReference type="PROSITE" id="PS50943"/>
    </source>
</evidence>
<dbReference type="Pfam" id="PF07883">
    <property type="entry name" value="Cupin_2"/>
    <property type="match status" value="1"/>
</dbReference>
<feature type="domain" description="HTH cro/C1-type" evidence="2">
    <location>
        <begin position="30"/>
        <end position="84"/>
    </location>
</feature>
<accession>A0A2R4WN57</accession>
<sequence length="199" mass="21017">MDNALSRILAVATRALARHSGGMTVVANRIRALRRRRGLTVEALAAAVGIHKGHLSRIERGEKVPSVATLEALALALGARTAELFGETATEADILVVRRTERAVMRDGAYAVQAVLPGAAGRSAALYVVEPGEDFLRHDRPAHDGQEIAYILEGEVELAIADRVIALGPGDCATYDGGLPHRLRRRGPGPASVLVVIAG</sequence>
<dbReference type="Proteomes" id="UP000244755">
    <property type="component" value="Chromosome 1"/>
</dbReference>
<dbReference type="Pfam" id="PF13560">
    <property type="entry name" value="HTH_31"/>
    <property type="match status" value="1"/>
</dbReference>
<dbReference type="InterPro" id="IPR050807">
    <property type="entry name" value="TransReg_Diox_bact_type"/>
</dbReference>
<dbReference type="KEGG" id="mee:DA075_20365"/>
<dbReference type="CDD" id="cd00093">
    <property type="entry name" value="HTH_XRE"/>
    <property type="match status" value="1"/>
</dbReference>
<dbReference type="PANTHER" id="PTHR46797:SF1">
    <property type="entry name" value="METHYLPHOSPHONATE SYNTHASE"/>
    <property type="match status" value="1"/>
</dbReference>
<dbReference type="Gene3D" id="2.60.120.10">
    <property type="entry name" value="Jelly Rolls"/>
    <property type="match status" value="1"/>
</dbReference>
<keyword evidence="1" id="KW-0238">DNA-binding</keyword>
<dbReference type="GO" id="GO:0005829">
    <property type="term" value="C:cytosol"/>
    <property type="evidence" value="ECO:0007669"/>
    <property type="project" value="TreeGrafter"/>
</dbReference>
<dbReference type="PROSITE" id="PS50943">
    <property type="entry name" value="HTH_CROC1"/>
    <property type="match status" value="1"/>
</dbReference>
<dbReference type="SUPFAM" id="SSF51182">
    <property type="entry name" value="RmlC-like cupins"/>
    <property type="match status" value="1"/>
</dbReference>
<dbReference type="GO" id="GO:0003677">
    <property type="term" value="F:DNA binding"/>
    <property type="evidence" value="ECO:0007669"/>
    <property type="project" value="UniProtKB-KW"/>
</dbReference>
<reference evidence="3 4" key="1">
    <citation type="submission" date="2018-04" db="EMBL/GenBank/DDBJ databases">
        <title>Methylobacterium sp. PR1016A genome.</title>
        <authorList>
            <person name="Park W."/>
        </authorList>
    </citation>
    <scope>NUCLEOTIDE SEQUENCE [LARGE SCALE GENOMIC DNA]</scope>
    <source>
        <strain evidence="3 4">PR1016A</strain>
    </source>
</reference>
<dbReference type="InterPro" id="IPR001387">
    <property type="entry name" value="Cro/C1-type_HTH"/>
</dbReference>
<dbReference type="InterPro" id="IPR011051">
    <property type="entry name" value="RmlC_Cupin_sf"/>
</dbReference>
<evidence type="ECO:0000256" key="1">
    <source>
        <dbReference type="ARBA" id="ARBA00023125"/>
    </source>
</evidence>
<dbReference type="EMBL" id="CP028843">
    <property type="protein sequence ID" value="AWB22969.1"/>
    <property type="molecule type" value="Genomic_DNA"/>
</dbReference>
<dbReference type="InterPro" id="IPR010982">
    <property type="entry name" value="Lambda_DNA-bd_dom_sf"/>
</dbReference>
<dbReference type="SUPFAM" id="SSF47413">
    <property type="entry name" value="lambda repressor-like DNA-binding domains"/>
    <property type="match status" value="1"/>
</dbReference>
<proteinExistence type="predicted"/>
<dbReference type="GO" id="GO:0003700">
    <property type="term" value="F:DNA-binding transcription factor activity"/>
    <property type="evidence" value="ECO:0007669"/>
    <property type="project" value="TreeGrafter"/>
</dbReference>
<dbReference type="AlphaFoldDB" id="A0A2R4WN57"/>
<evidence type="ECO:0000313" key="4">
    <source>
        <dbReference type="Proteomes" id="UP000244755"/>
    </source>
</evidence>
<gene>
    <name evidence="3" type="ORF">DA075_20365</name>
</gene>
<dbReference type="PANTHER" id="PTHR46797">
    <property type="entry name" value="HTH-TYPE TRANSCRIPTIONAL REGULATOR"/>
    <property type="match status" value="1"/>
</dbReference>
<protein>
    <submittedName>
        <fullName evidence="3">Cupin domain-containing protein</fullName>
    </submittedName>
</protein>
<evidence type="ECO:0000313" key="3">
    <source>
        <dbReference type="EMBL" id="AWB22969.1"/>
    </source>
</evidence>
<dbReference type="SMART" id="SM00530">
    <property type="entry name" value="HTH_XRE"/>
    <property type="match status" value="1"/>
</dbReference>
<dbReference type="InterPro" id="IPR014710">
    <property type="entry name" value="RmlC-like_jellyroll"/>
</dbReference>
<dbReference type="OrthoDB" id="9805356at2"/>